<dbReference type="SMART" id="SM00327">
    <property type="entry name" value="VWA"/>
    <property type="match status" value="1"/>
</dbReference>
<dbReference type="InterPro" id="IPR002035">
    <property type="entry name" value="VWF_A"/>
</dbReference>
<accession>A0A517PW72</accession>
<feature type="transmembrane region" description="Helical" evidence="1">
    <location>
        <begin position="296"/>
        <end position="317"/>
    </location>
</feature>
<feature type="domain" description="VWFA" evidence="2">
    <location>
        <begin position="93"/>
        <end position="277"/>
    </location>
</feature>
<dbReference type="Pfam" id="PF00092">
    <property type="entry name" value="VWA"/>
    <property type="match status" value="1"/>
</dbReference>
<dbReference type="Proteomes" id="UP000320421">
    <property type="component" value="Chromosome"/>
</dbReference>
<protein>
    <submittedName>
        <fullName evidence="3">von Willebrand factor type A domain protein</fullName>
    </submittedName>
</protein>
<dbReference type="AlphaFoldDB" id="A0A517PW72"/>
<dbReference type="PANTHER" id="PTHR22550:SF18">
    <property type="entry name" value="VWFA DOMAIN-CONTAINING PROTEIN"/>
    <property type="match status" value="1"/>
</dbReference>
<dbReference type="EMBL" id="CP036266">
    <property type="protein sequence ID" value="QDT23622.1"/>
    <property type="molecule type" value="Genomic_DNA"/>
</dbReference>
<keyword evidence="4" id="KW-1185">Reference proteome</keyword>
<reference evidence="3 4" key="1">
    <citation type="submission" date="2019-02" db="EMBL/GenBank/DDBJ databases">
        <title>Deep-cultivation of Planctomycetes and their phenomic and genomic characterization uncovers novel biology.</title>
        <authorList>
            <person name="Wiegand S."/>
            <person name="Jogler M."/>
            <person name="Boedeker C."/>
            <person name="Pinto D."/>
            <person name="Vollmers J."/>
            <person name="Rivas-Marin E."/>
            <person name="Kohn T."/>
            <person name="Peeters S.H."/>
            <person name="Heuer A."/>
            <person name="Rast P."/>
            <person name="Oberbeckmann S."/>
            <person name="Bunk B."/>
            <person name="Jeske O."/>
            <person name="Meyerdierks A."/>
            <person name="Storesund J.E."/>
            <person name="Kallscheuer N."/>
            <person name="Luecker S."/>
            <person name="Lage O.M."/>
            <person name="Pohl T."/>
            <person name="Merkel B.J."/>
            <person name="Hornburger P."/>
            <person name="Mueller R.-W."/>
            <person name="Bruemmer F."/>
            <person name="Labrenz M."/>
            <person name="Spormann A.M."/>
            <person name="Op den Camp H."/>
            <person name="Overmann J."/>
            <person name="Amann R."/>
            <person name="Jetten M.S.M."/>
            <person name="Mascher T."/>
            <person name="Medema M.H."/>
            <person name="Devos D.P."/>
            <person name="Kaster A.-K."/>
            <person name="Ovreas L."/>
            <person name="Rohde M."/>
            <person name="Galperin M.Y."/>
            <person name="Jogler C."/>
        </authorList>
    </citation>
    <scope>NUCLEOTIDE SEQUENCE [LARGE SCALE GENOMIC DNA]</scope>
    <source>
        <strain evidence="3 4">HG66A1</strain>
    </source>
</reference>
<organism evidence="3 4">
    <name type="scientific">Gimesia chilikensis</name>
    <dbReference type="NCBI Taxonomy" id="2605989"/>
    <lineage>
        <taxon>Bacteria</taxon>
        <taxon>Pseudomonadati</taxon>
        <taxon>Planctomycetota</taxon>
        <taxon>Planctomycetia</taxon>
        <taxon>Planctomycetales</taxon>
        <taxon>Planctomycetaceae</taxon>
        <taxon>Gimesia</taxon>
    </lineage>
</organism>
<feature type="transmembrane region" description="Helical" evidence="1">
    <location>
        <begin position="6"/>
        <end position="23"/>
    </location>
</feature>
<dbReference type="PROSITE" id="PS50234">
    <property type="entry name" value="VWFA"/>
    <property type="match status" value="1"/>
</dbReference>
<evidence type="ECO:0000256" key="1">
    <source>
        <dbReference type="SAM" id="Phobius"/>
    </source>
</evidence>
<dbReference type="InterPro" id="IPR050768">
    <property type="entry name" value="UPF0353/GerABKA_families"/>
</dbReference>
<dbReference type="InterPro" id="IPR036465">
    <property type="entry name" value="vWFA_dom_sf"/>
</dbReference>
<name>A0A517PW72_9PLAN</name>
<dbReference type="RefSeq" id="WP_145191314.1">
    <property type="nucleotide sequence ID" value="NZ_CP036266.1"/>
</dbReference>
<evidence type="ECO:0000259" key="2">
    <source>
        <dbReference type="PROSITE" id="PS50234"/>
    </source>
</evidence>
<proteinExistence type="predicted"/>
<dbReference type="SUPFAM" id="SSF53300">
    <property type="entry name" value="vWA-like"/>
    <property type="match status" value="1"/>
</dbReference>
<evidence type="ECO:0000313" key="3">
    <source>
        <dbReference type="EMBL" id="QDT23622.1"/>
    </source>
</evidence>
<keyword evidence="1" id="KW-0472">Membrane</keyword>
<sequence length="345" mass="38160">MLAFAYPWIFALLPVPWLVRYFLPARESTGVAVRVPFGERLTAVMRNQAPVAAAVSQSRQLLIPALIWGLVLCGLARPQWIEPPVVKEEPTRDLLLLVDLSSSMDEKDFVNTAGKAITRLEAVKEVLGDFLVRRKGDRVGLVVFGSAPYLQAPFSTDLSLVRTLLDECQVGMAGPQTAFGDAIGLGVNLFQESKVPAKTMIALTDGNDTKSQVPPVEAARIAAQRDIRIHTVAMGDPTTAGEDKLDAETLKEVARVAHGSYFFAGDRKQLEQIYQELDQIETREVKTISHRPRRDLYYYFLLAALFLSLLEKVLAVWRARSETSLKQETAEVRVNPASGQLEVVS</sequence>
<gene>
    <name evidence="3" type="ORF">HG66A1_54440</name>
</gene>
<dbReference type="PANTHER" id="PTHR22550">
    <property type="entry name" value="SPORE GERMINATION PROTEIN"/>
    <property type="match status" value="1"/>
</dbReference>
<keyword evidence="1" id="KW-0812">Transmembrane</keyword>
<dbReference type="OrthoDB" id="6206554at2"/>
<keyword evidence="1" id="KW-1133">Transmembrane helix</keyword>
<dbReference type="Gene3D" id="3.40.50.410">
    <property type="entry name" value="von Willebrand factor, type A domain"/>
    <property type="match status" value="1"/>
</dbReference>
<evidence type="ECO:0000313" key="4">
    <source>
        <dbReference type="Proteomes" id="UP000320421"/>
    </source>
</evidence>